<dbReference type="PROSITE" id="PS50928">
    <property type="entry name" value="ABC_TM1"/>
    <property type="match status" value="1"/>
</dbReference>
<comment type="subcellular location">
    <subcellularLocation>
        <location evidence="1 7">Cell membrane</location>
        <topology evidence="1 7">Multi-pass membrane protein</topology>
    </subcellularLocation>
</comment>
<dbReference type="GO" id="GO:0005886">
    <property type="term" value="C:plasma membrane"/>
    <property type="evidence" value="ECO:0007669"/>
    <property type="project" value="UniProtKB-SubCell"/>
</dbReference>
<dbReference type="Pfam" id="PF19300">
    <property type="entry name" value="BPD_transp_1_N"/>
    <property type="match status" value="1"/>
</dbReference>
<dbReference type="Pfam" id="PF00528">
    <property type="entry name" value="BPD_transp_1"/>
    <property type="match status" value="1"/>
</dbReference>
<feature type="transmembrane region" description="Helical" evidence="7">
    <location>
        <begin position="242"/>
        <end position="268"/>
    </location>
</feature>
<dbReference type="GO" id="GO:0055085">
    <property type="term" value="P:transmembrane transport"/>
    <property type="evidence" value="ECO:0007669"/>
    <property type="project" value="InterPro"/>
</dbReference>
<accession>A0A9D2E3G1</accession>
<evidence type="ECO:0000256" key="4">
    <source>
        <dbReference type="ARBA" id="ARBA00022692"/>
    </source>
</evidence>
<name>A0A9D2E3G1_9FIRM</name>
<feature type="transmembrane region" description="Helical" evidence="7">
    <location>
        <begin position="143"/>
        <end position="164"/>
    </location>
</feature>
<feature type="transmembrane region" description="Helical" evidence="7">
    <location>
        <begin position="288"/>
        <end position="311"/>
    </location>
</feature>
<comment type="caution">
    <text evidence="9">The sequence shown here is derived from an EMBL/GenBank/DDBJ whole genome shotgun (WGS) entry which is preliminary data.</text>
</comment>
<dbReference type="SUPFAM" id="SSF161098">
    <property type="entry name" value="MetI-like"/>
    <property type="match status" value="1"/>
</dbReference>
<feature type="transmembrane region" description="Helical" evidence="7">
    <location>
        <begin position="100"/>
        <end position="122"/>
    </location>
</feature>
<reference evidence="9" key="1">
    <citation type="journal article" date="2021" name="PeerJ">
        <title>Extensive microbial diversity within the chicken gut microbiome revealed by metagenomics and culture.</title>
        <authorList>
            <person name="Gilroy R."/>
            <person name="Ravi A."/>
            <person name="Getino M."/>
            <person name="Pursley I."/>
            <person name="Horton D.L."/>
            <person name="Alikhan N.F."/>
            <person name="Baker D."/>
            <person name="Gharbi K."/>
            <person name="Hall N."/>
            <person name="Watson M."/>
            <person name="Adriaenssens E.M."/>
            <person name="Foster-Nyarko E."/>
            <person name="Jarju S."/>
            <person name="Secka A."/>
            <person name="Antonio M."/>
            <person name="Oren A."/>
            <person name="Chaudhuri R.R."/>
            <person name="La Ragione R."/>
            <person name="Hildebrand F."/>
            <person name="Pallen M.J."/>
        </authorList>
    </citation>
    <scope>NUCLEOTIDE SEQUENCE</scope>
    <source>
        <strain evidence="9">ChiGjej4B4-18154</strain>
    </source>
</reference>
<dbReference type="InterPro" id="IPR000515">
    <property type="entry name" value="MetI-like"/>
</dbReference>
<keyword evidence="4 7" id="KW-0812">Transmembrane</keyword>
<comment type="similarity">
    <text evidence="7">Belongs to the binding-protein-dependent transport system permease family.</text>
</comment>
<feature type="transmembrane region" description="Helical" evidence="7">
    <location>
        <begin position="9"/>
        <end position="30"/>
    </location>
</feature>
<keyword evidence="2 7" id="KW-0813">Transport</keyword>
<dbReference type="AlphaFoldDB" id="A0A9D2E3G1"/>
<evidence type="ECO:0000256" key="5">
    <source>
        <dbReference type="ARBA" id="ARBA00022989"/>
    </source>
</evidence>
<dbReference type="PANTHER" id="PTHR43163:SF9">
    <property type="entry name" value="ABC TRANSPORTER PERMEASE PROTEIN"/>
    <property type="match status" value="1"/>
</dbReference>
<keyword evidence="5 7" id="KW-1133">Transmembrane helix</keyword>
<evidence type="ECO:0000256" key="1">
    <source>
        <dbReference type="ARBA" id="ARBA00004651"/>
    </source>
</evidence>
<evidence type="ECO:0000259" key="8">
    <source>
        <dbReference type="PROSITE" id="PS50928"/>
    </source>
</evidence>
<dbReference type="RefSeq" id="WP_394968549.1">
    <property type="nucleotide sequence ID" value="NZ_CALXHM010000022.1"/>
</dbReference>
<evidence type="ECO:0000313" key="10">
    <source>
        <dbReference type="Proteomes" id="UP000824035"/>
    </source>
</evidence>
<gene>
    <name evidence="9" type="ORF">H9813_04725</name>
</gene>
<feature type="domain" description="ABC transmembrane type-1" evidence="8">
    <location>
        <begin position="96"/>
        <end position="311"/>
    </location>
</feature>
<dbReference type="Proteomes" id="UP000824035">
    <property type="component" value="Unassembled WGS sequence"/>
</dbReference>
<proteinExistence type="inferred from homology"/>
<evidence type="ECO:0000313" key="9">
    <source>
        <dbReference type="EMBL" id="HIZ30523.1"/>
    </source>
</evidence>
<sequence>MGKYFIKRIFTALIVVLVVVGLNFVIIRLAPGDPATIMAGFDNPSEEFKAAITAKYNLDKPIPVQFITYLSRLVRGDLGESYYNNASVVSLIGERFGASLLLSGTSAVLAFVLGTSLGLVAGQRTGGIADRTFSTGAYICNSMPSFWLGMMLILVFASKLGWLPTQGMYDMRLGATGFARVVDVARHMVLPVATLTLIQIPAYFRITKSSVCQVLTDDYITTFRITGMSEGKIFRKYVLKNAILPVVTVFGINLAYVVSGSTLVETVFSWPGIGIMMFNAISNRDYNVLMGVYIILAVSVAAVMILVDLVYAKLDPRIHYE</sequence>
<dbReference type="EMBL" id="DXBV01000043">
    <property type="protein sequence ID" value="HIZ30523.1"/>
    <property type="molecule type" value="Genomic_DNA"/>
</dbReference>
<dbReference type="CDD" id="cd06261">
    <property type="entry name" value="TM_PBP2"/>
    <property type="match status" value="1"/>
</dbReference>
<keyword evidence="3" id="KW-1003">Cell membrane</keyword>
<organism evidence="9 10">
    <name type="scientific">Candidatus Allofournierella merdipullorum</name>
    <dbReference type="NCBI Taxonomy" id="2838595"/>
    <lineage>
        <taxon>Bacteria</taxon>
        <taxon>Bacillati</taxon>
        <taxon>Bacillota</taxon>
        <taxon>Clostridia</taxon>
        <taxon>Eubacteriales</taxon>
        <taxon>Oscillospiraceae</taxon>
        <taxon>Allofournierella</taxon>
    </lineage>
</organism>
<dbReference type="InterPro" id="IPR045621">
    <property type="entry name" value="BPD_transp_1_N"/>
</dbReference>
<keyword evidence="6 7" id="KW-0472">Membrane</keyword>
<protein>
    <submittedName>
        <fullName evidence="9">ABC transporter permease</fullName>
    </submittedName>
</protein>
<evidence type="ECO:0000256" key="6">
    <source>
        <dbReference type="ARBA" id="ARBA00023136"/>
    </source>
</evidence>
<dbReference type="InterPro" id="IPR035906">
    <property type="entry name" value="MetI-like_sf"/>
</dbReference>
<dbReference type="Gene3D" id="1.10.3720.10">
    <property type="entry name" value="MetI-like"/>
    <property type="match status" value="1"/>
</dbReference>
<reference evidence="9" key="2">
    <citation type="submission" date="2021-04" db="EMBL/GenBank/DDBJ databases">
        <authorList>
            <person name="Gilroy R."/>
        </authorList>
    </citation>
    <scope>NUCLEOTIDE SEQUENCE</scope>
    <source>
        <strain evidence="9">ChiGjej4B4-18154</strain>
    </source>
</reference>
<feature type="transmembrane region" description="Helical" evidence="7">
    <location>
        <begin position="184"/>
        <end position="204"/>
    </location>
</feature>
<evidence type="ECO:0000256" key="2">
    <source>
        <dbReference type="ARBA" id="ARBA00022448"/>
    </source>
</evidence>
<evidence type="ECO:0000256" key="7">
    <source>
        <dbReference type="RuleBase" id="RU363032"/>
    </source>
</evidence>
<evidence type="ECO:0000256" key="3">
    <source>
        <dbReference type="ARBA" id="ARBA00022475"/>
    </source>
</evidence>
<dbReference type="PANTHER" id="PTHR43163">
    <property type="entry name" value="DIPEPTIDE TRANSPORT SYSTEM PERMEASE PROTEIN DPPB-RELATED"/>
    <property type="match status" value="1"/>
</dbReference>